<dbReference type="PANTHER" id="PTHR33710:SF71">
    <property type="entry name" value="ENDONUCLEASE_EXONUCLEASE_PHOSPHATASE DOMAIN-CONTAINING PROTEIN"/>
    <property type="match status" value="1"/>
</dbReference>
<evidence type="ECO:0000313" key="3">
    <source>
        <dbReference type="EMBL" id="KAL0416279.1"/>
    </source>
</evidence>
<dbReference type="EMBL" id="JACGWN010000012">
    <property type="protein sequence ID" value="KAL0416279.1"/>
    <property type="molecule type" value="Genomic_DNA"/>
</dbReference>
<comment type="caution">
    <text evidence="3">The sequence shown here is derived from an EMBL/GenBank/DDBJ whole genome shotgun (WGS) entry which is preliminary data.</text>
</comment>
<reference evidence="3" key="2">
    <citation type="journal article" date="2024" name="Plant">
        <title>Genomic evolution and insights into agronomic trait innovations of Sesamum species.</title>
        <authorList>
            <person name="Miao H."/>
            <person name="Wang L."/>
            <person name="Qu L."/>
            <person name="Liu H."/>
            <person name="Sun Y."/>
            <person name="Le M."/>
            <person name="Wang Q."/>
            <person name="Wei S."/>
            <person name="Zheng Y."/>
            <person name="Lin W."/>
            <person name="Duan Y."/>
            <person name="Cao H."/>
            <person name="Xiong S."/>
            <person name="Wang X."/>
            <person name="Wei L."/>
            <person name="Li C."/>
            <person name="Ma Q."/>
            <person name="Ju M."/>
            <person name="Zhao R."/>
            <person name="Li G."/>
            <person name="Mu C."/>
            <person name="Tian Q."/>
            <person name="Mei H."/>
            <person name="Zhang T."/>
            <person name="Gao T."/>
            <person name="Zhang H."/>
        </authorList>
    </citation>
    <scope>NUCLEOTIDE SEQUENCE</scope>
    <source>
        <strain evidence="3">KEN1</strain>
    </source>
</reference>
<feature type="domain" description="Endonuclease/exonuclease/phosphatase" evidence="2">
    <location>
        <begin position="28"/>
        <end position="141"/>
    </location>
</feature>
<organism evidence="3">
    <name type="scientific">Sesamum latifolium</name>
    <dbReference type="NCBI Taxonomy" id="2727402"/>
    <lineage>
        <taxon>Eukaryota</taxon>
        <taxon>Viridiplantae</taxon>
        <taxon>Streptophyta</taxon>
        <taxon>Embryophyta</taxon>
        <taxon>Tracheophyta</taxon>
        <taxon>Spermatophyta</taxon>
        <taxon>Magnoliopsida</taxon>
        <taxon>eudicotyledons</taxon>
        <taxon>Gunneridae</taxon>
        <taxon>Pentapetalae</taxon>
        <taxon>asterids</taxon>
        <taxon>lamiids</taxon>
        <taxon>Lamiales</taxon>
        <taxon>Pedaliaceae</taxon>
        <taxon>Sesamum</taxon>
    </lineage>
</organism>
<proteinExistence type="predicted"/>
<dbReference type="PANTHER" id="PTHR33710">
    <property type="entry name" value="BNAC02G09200D PROTEIN"/>
    <property type="match status" value="1"/>
</dbReference>
<dbReference type="Gene3D" id="3.60.10.10">
    <property type="entry name" value="Endonuclease/exonuclease/phosphatase"/>
    <property type="match status" value="1"/>
</dbReference>
<gene>
    <name evidence="3" type="ORF">Slati_3459800</name>
</gene>
<evidence type="ECO:0000256" key="1">
    <source>
        <dbReference type="SAM" id="Phobius"/>
    </source>
</evidence>
<keyword evidence="1" id="KW-0472">Membrane</keyword>
<feature type="transmembrane region" description="Helical" evidence="1">
    <location>
        <begin position="6"/>
        <end position="25"/>
    </location>
</feature>
<dbReference type="Pfam" id="PF03372">
    <property type="entry name" value="Exo_endo_phos"/>
    <property type="match status" value="1"/>
</dbReference>
<dbReference type="SUPFAM" id="SSF56219">
    <property type="entry name" value="DNase I-like"/>
    <property type="match status" value="1"/>
</dbReference>
<dbReference type="AlphaFoldDB" id="A0AAW2UH62"/>
<protein>
    <recommendedName>
        <fullName evidence="2">Endonuclease/exonuclease/phosphatase domain-containing protein</fullName>
    </recommendedName>
</protein>
<keyword evidence="1" id="KW-0812">Transmembrane</keyword>
<dbReference type="InterPro" id="IPR036691">
    <property type="entry name" value="Endo/exonu/phosph_ase_sf"/>
</dbReference>
<reference evidence="3" key="1">
    <citation type="submission" date="2020-06" db="EMBL/GenBank/DDBJ databases">
        <authorList>
            <person name="Li T."/>
            <person name="Hu X."/>
            <person name="Zhang T."/>
            <person name="Song X."/>
            <person name="Zhang H."/>
            <person name="Dai N."/>
            <person name="Sheng W."/>
            <person name="Hou X."/>
            <person name="Wei L."/>
        </authorList>
    </citation>
    <scope>NUCLEOTIDE SEQUENCE</scope>
    <source>
        <strain evidence="3">KEN1</strain>
        <tissue evidence="3">Leaf</tissue>
    </source>
</reference>
<dbReference type="InterPro" id="IPR005135">
    <property type="entry name" value="Endo/exonuclease/phosphatase"/>
</dbReference>
<accession>A0AAW2UH62</accession>
<name>A0AAW2UH62_9LAMI</name>
<sequence>MINTFIVVFTFFSHTYSLVTIVYGVNDIYPRRVLWNQLVDLLDGVGDDPWIVLGDFNTVLDASEICDLASDSHTAMDDFAAFLNDTGLVVLPSGGYLYLAQLLRRPRSLWKKLDRMLVNDRWLLQWPNTTCFNATPRTSDHSPLVLHGAASQNFGRCFRFDNYLAKSPGFIDLVRSILEHPM</sequence>
<dbReference type="GO" id="GO:0003824">
    <property type="term" value="F:catalytic activity"/>
    <property type="evidence" value="ECO:0007669"/>
    <property type="project" value="InterPro"/>
</dbReference>
<keyword evidence="1" id="KW-1133">Transmembrane helix</keyword>
<evidence type="ECO:0000259" key="2">
    <source>
        <dbReference type="Pfam" id="PF03372"/>
    </source>
</evidence>